<dbReference type="AlphaFoldDB" id="A0A2W4Z721"/>
<comment type="subunit">
    <text evidence="11">This enzyme consists of two polypeptide chains, which are synthesized in precursor form from a single polypeptide.</text>
</comment>
<evidence type="ECO:0000256" key="4">
    <source>
        <dbReference type="ARBA" id="ARBA00022679"/>
    </source>
</evidence>
<dbReference type="EC" id="3.4.19.13" evidence="11"/>
<keyword evidence="11" id="KW-0317">Glutathione biosynthesis</keyword>
<comment type="catalytic activity">
    <reaction evidence="1 11">
        <text>an S-substituted glutathione + H2O = an S-substituted L-cysteinylglycine + L-glutamate</text>
        <dbReference type="Rhea" id="RHEA:59468"/>
        <dbReference type="ChEBI" id="CHEBI:15377"/>
        <dbReference type="ChEBI" id="CHEBI:29985"/>
        <dbReference type="ChEBI" id="CHEBI:90779"/>
        <dbReference type="ChEBI" id="CHEBI:143103"/>
        <dbReference type="EC" id="3.4.19.13"/>
    </reaction>
</comment>
<evidence type="ECO:0000256" key="1">
    <source>
        <dbReference type="ARBA" id="ARBA00001049"/>
    </source>
</evidence>
<dbReference type="PRINTS" id="PR01210">
    <property type="entry name" value="GGTRANSPTASE"/>
</dbReference>
<keyword evidence="4 11" id="KW-0808">Transferase</keyword>
<dbReference type="GO" id="GO:0006750">
    <property type="term" value="P:glutathione biosynthetic process"/>
    <property type="evidence" value="ECO:0007669"/>
    <property type="project" value="UniProtKB-KW"/>
</dbReference>
<keyword evidence="7 11" id="KW-0012">Acyltransferase</keyword>
<comment type="PTM">
    <text evidence="11">Cleaved by autocatalysis into a large and a small subunit.</text>
</comment>
<evidence type="ECO:0000256" key="6">
    <source>
        <dbReference type="ARBA" id="ARBA00023145"/>
    </source>
</evidence>
<keyword evidence="5 11" id="KW-0378">Hydrolase</keyword>
<evidence type="ECO:0000256" key="5">
    <source>
        <dbReference type="ARBA" id="ARBA00022801"/>
    </source>
</evidence>
<evidence type="ECO:0000256" key="9">
    <source>
        <dbReference type="PIRSR" id="PIRSR600101-1"/>
    </source>
</evidence>
<dbReference type="PANTHER" id="PTHR43199:SF1">
    <property type="entry name" value="GLUTATHIONE HYDROLASE PROENZYME"/>
    <property type="match status" value="1"/>
</dbReference>
<evidence type="ECO:0000256" key="7">
    <source>
        <dbReference type="ARBA" id="ARBA00023315"/>
    </source>
</evidence>
<evidence type="ECO:0000313" key="13">
    <source>
        <dbReference type="Proteomes" id="UP000248614"/>
    </source>
</evidence>
<evidence type="ECO:0000256" key="11">
    <source>
        <dbReference type="RuleBase" id="RU368036"/>
    </source>
</evidence>
<dbReference type="Proteomes" id="UP000248614">
    <property type="component" value="Unassembled WGS sequence"/>
</dbReference>
<comment type="catalytic activity">
    <reaction evidence="8 11">
        <text>an N-terminal (5-L-glutamyl)-[peptide] + an alpha-amino acid = 5-L-glutamyl amino acid + an N-terminal L-alpha-aminoacyl-[peptide]</text>
        <dbReference type="Rhea" id="RHEA:23904"/>
        <dbReference type="Rhea" id="RHEA-COMP:9780"/>
        <dbReference type="Rhea" id="RHEA-COMP:9795"/>
        <dbReference type="ChEBI" id="CHEBI:77644"/>
        <dbReference type="ChEBI" id="CHEBI:78597"/>
        <dbReference type="ChEBI" id="CHEBI:78599"/>
        <dbReference type="ChEBI" id="CHEBI:78608"/>
        <dbReference type="EC" id="2.3.2.2"/>
    </reaction>
</comment>
<comment type="pathway">
    <text evidence="11">Sulfur metabolism; glutathione metabolism.</text>
</comment>
<dbReference type="InterPro" id="IPR000101">
    <property type="entry name" value="GGT_peptidase"/>
</dbReference>
<proteinExistence type="inferred from homology"/>
<evidence type="ECO:0000256" key="8">
    <source>
        <dbReference type="ARBA" id="ARBA00047417"/>
    </source>
</evidence>
<dbReference type="SUPFAM" id="SSF56235">
    <property type="entry name" value="N-terminal nucleophile aminohydrolases (Ntn hydrolases)"/>
    <property type="match status" value="1"/>
</dbReference>
<dbReference type="InterPro" id="IPR043137">
    <property type="entry name" value="GGT_ssub_C"/>
</dbReference>
<gene>
    <name evidence="12" type="primary">ggt</name>
    <name evidence="12" type="ORF">DI632_11775</name>
</gene>
<feature type="binding site" evidence="10">
    <location>
        <begin position="463"/>
        <end position="464"/>
    </location>
    <ligand>
        <name>L-glutamate</name>
        <dbReference type="ChEBI" id="CHEBI:29985"/>
    </ligand>
</feature>
<name>A0A2W4Z721_9SPHN</name>
<comment type="caution">
    <text evidence="12">The sequence shown here is derived from an EMBL/GenBank/DDBJ whole genome shotgun (WGS) entry which is preliminary data.</text>
</comment>
<evidence type="ECO:0000256" key="10">
    <source>
        <dbReference type="PIRSR" id="PIRSR600101-2"/>
    </source>
</evidence>
<accession>A0A2W4Z721</accession>
<dbReference type="UniPathway" id="UPA00204"/>
<dbReference type="GO" id="GO:0036374">
    <property type="term" value="F:glutathione hydrolase activity"/>
    <property type="evidence" value="ECO:0007669"/>
    <property type="project" value="UniProtKB-UniRule"/>
</dbReference>
<dbReference type="GO" id="GO:0006751">
    <property type="term" value="P:glutathione catabolic process"/>
    <property type="evidence" value="ECO:0007669"/>
    <property type="project" value="UniProtKB-UniRule"/>
</dbReference>
<dbReference type="InterPro" id="IPR051792">
    <property type="entry name" value="GGT_bact"/>
</dbReference>
<keyword evidence="6 11" id="KW-0865">Zymogen</keyword>
<comment type="catalytic activity">
    <reaction evidence="2 11">
        <text>glutathione + H2O = L-cysteinylglycine + L-glutamate</text>
        <dbReference type="Rhea" id="RHEA:28807"/>
        <dbReference type="ChEBI" id="CHEBI:15377"/>
        <dbReference type="ChEBI" id="CHEBI:29985"/>
        <dbReference type="ChEBI" id="CHEBI:57925"/>
        <dbReference type="ChEBI" id="CHEBI:61694"/>
        <dbReference type="EC" id="3.4.19.13"/>
    </reaction>
</comment>
<dbReference type="InterPro" id="IPR029055">
    <property type="entry name" value="Ntn_hydrolases_N"/>
</dbReference>
<evidence type="ECO:0000256" key="3">
    <source>
        <dbReference type="ARBA" id="ARBA00009381"/>
    </source>
</evidence>
<dbReference type="EMBL" id="QFNF01000032">
    <property type="protein sequence ID" value="PZO75609.1"/>
    <property type="molecule type" value="Genomic_DNA"/>
</dbReference>
<dbReference type="GO" id="GO:0103068">
    <property type="term" value="F:leukotriene C4 gamma-glutamyl transferase activity"/>
    <property type="evidence" value="ECO:0007669"/>
    <property type="project" value="UniProtKB-EC"/>
</dbReference>
<protein>
    <recommendedName>
        <fullName evidence="11">Glutathione hydrolase proenzyme</fullName>
        <ecNumber evidence="11">2.3.2.2</ecNumber>
        <ecNumber evidence="11">3.4.19.13</ecNumber>
    </recommendedName>
    <component>
        <recommendedName>
            <fullName evidence="11">Glutathione hydrolase large chain</fullName>
        </recommendedName>
    </component>
    <component>
        <recommendedName>
            <fullName evidence="11">Glutathione hydrolase small chain</fullName>
        </recommendedName>
    </component>
</protein>
<sequence>MRMFATTIAALATVTLGGCNLLPFGRKDVATPAAPATQAAPAAAQAQKFVVTANPIASEAGMAVLRRGGSAIDAAIAVQAMLSLVEPQSSGLGGGAFLTYFNAGTGKVEIYDGREVAPAGATPTMLLGSDGQPLPFAQAVMSGRATGVPGAVRMLGQAHADHGTLAWSQLFDDAEATARKGFVISPRLGRFLAGQSPQLQAEDVRRYFRGKGGALATTGDRIRNGDYADFLRRLAKQGPDALYTGRTAQRIVERTTSGSLPGTMTLADLSAYRAVKRTPLCGNWRVYIVCTPPPPSSGVGLLELLAILGRTDIDRRGPNDPQSWYLFAEASRLMYADRDLYVGDPKFVNVPVAGLLAPAYIAERAKLIGATAGPAPAAGVPAGVVTAAADTTREPAGTSHFIVGDAAGNVVSMTTTVESFFGTGRMVDGFFLNNQMTDFAFSPRDAQGRAAANAVAPGKRPRSSMTPLIMIDRQGKFAGALGSAGGNAILAYVAKSLVGAVEWKLPMQQALALPNLVARGNGFQGEVTKFSPQVLGALAARGVRLQPGQGEDSGLHGVIVRDGRIDGGFDPRREGKVIVE</sequence>
<comment type="similarity">
    <text evidence="3 11">Belongs to the gamma-glutamyltransferase family.</text>
</comment>
<dbReference type="PROSITE" id="PS51257">
    <property type="entry name" value="PROKAR_LIPOPROTEIN"/>
    <property type="match status" value="1"/>
</dbReference>
<feature type="binding site" evidence="10">
    <location>
        <position position="486"/>
    </location>
    <ligand>
        <name>L-glutamate</name>
        <dbReference type="ChEBI" id="CHEBI:29985"/>
    </ligand>
</feature>
<dbReference type="NCBIfam" id="TIGR00066">
    <property type="entry name" value="g_glut_trans"/>
    <property type="match status" value="1"/>
</dbReference>
<dbReference type="EC" id="2.3.2.2" evidence="11"/>
<reference evidence="12 13" key="1">
    <citation type="submission" date="2017-08" db="EMBL/GenBank/DDBJ databases">
        <title>Infants hospitalized years apart are colonized by the same room-sourced microbial strains.</title>
        <authorList>
            <person name="Brooks B."/>
            <person name="Olm M.R."/>
            <person name="Firek B.A."/>
            <person name="Baker R."/>
            <person name="Thomas B.C."/>
            <person name="Morowitz M.J."/>
            <person name="Banfield J.F."/>
        </authorList>
    </citation>
    <scope>NUCLEOTIDE SEQUENCE [LARGE SCALE GENOMIC DNA]</scope>
    <source>
        <strain evidence="12">S2_018_000_R3_110</strain>
    </source>
</reference>
<organism evidence="12 13">
    <name type="scientific">Sphingomonas hengshuiensis</name>
    <dbReference type="NCBI Taxonomy" id="1609977"/>
    <lineage>
        <taxon>Bacteria</taxon>
        <taxon>Pseudomonadati</taxon>
        <taxon>Pseudomonadota</taxon>
        <taxon>Alphaproteobacteria</taxon>
        <taxon>Sphingomonadales</taxon>
        <taxon>Sphingomonadaceae</taxon>
        <taxon>Sphingomonas</taxon>
    </lineage>
</organism>
<evidence type="ECO:0000313" key="12">
    <source>
        <dbReference type="EMBL" id="PZO75609.1"/>
    </source>
</evidence>
<feature type="binding site" evidence="10">
    <location>
        <position position="438"/>
    </location>
    <ligand>
        <name>L-glutamate</name>
        <dbReference type="ChEBI" id="CHEBI:29985"/>
    </ligand>
</feature>
<dbReference type="PANTHER" id="PTHR43199">
    <property type="entry name" value="GLUTATHIONE HYDROLASE"/>
    <property type="match status" value="1"/>
</dbReference>
<dbReference type="InterPro" id="IPR043138">
    <property type="entry name" value="GGT_lsub"/>
</dbReference>
<dbReference type="Gene3D" id="3.60.20.40">
    <property type="match status" value="1"/>
</dbReference>
<dbReference type="Gene3D" id="1.10.246.130">
    <property type="match status" value="1"/>
</dbReference>
<dbReference type="Pfam" id="PF01019">
    <property type="entry name" value="G_glu_transpept"/>
    <property type="match status" value="1"/>
</dbReference>
<evidence type="ECO:0000256" key="2">
    <source>
        <dbReference type="ARBA" id="ARBA00001089"/>
    </source>
</evidence>
<feature type="binding site" evidence="10">
    <location>
        <position position="114"/>
    </location>
    <ligand>
        <name>L-glutamate</name>
        <dbReference type="ChEBI" id="CHEBI:29985"/>
    </ligand>
</feature>
<feature type="active site" description="Nucleophile" evidence="9">
    <location>
        <position position="398"/>
    </location>
</feature>